<feature type="transmembrane region" description="Helical" evidence="1">
    <location>
        <begin position="6"/>
        <end position="31"/>
    </location>
</feature>
<reference evidence="3" key="1">
    <citation type="submission" date="2015-04" db="EMBL/GenBank/DDBJ databases">
        <authorList>
            <person name="Schardt J."/>
            <person name="Mueller-Herbst S."/>
            <person name="Scherer S."/>
            <person name="Huptas C."/>
        </authorList>
    </citation>
    <scope>NUCLEOTIDE SEQUENCE [LARGE SCALE GENOMIC DNA]</scope>
    <source>
        <strain evidence="3">Kiel-L1</strain>
    </source>
</reference>
<comment type="caution">
    <text evidence="2">The sequence shown here is derived from an EMBL/GenBank/DDBJ whole genome shotgun (WGS) entry which is preliminary data.</text>
</comment>
<evidence type="ECO:0000313" key="2">
    <source>
        <dbReference type="EMBL" id="RDX00731.1"/>
    </source>
</evidence>
<name>A0A3D8TQ05_9LIST</name>
<feature type="transmembrane region" description="Helical" evidence="1">
    <location>
        <begin position="43"/>
        <end position="63"/>
    </location>
</feature>
<sequence>MVETFINGLYFILAGLIGLFSSYLMLKYYIFSNKEKQNKFRDLFAYIHVGIALYTLSLCFIIFQVKLTHLEFFGIVTFILSFVVVLTWWLIRKKKLTKNIFAYCTIFLLALCIYIGIFIIPAFY</sequence>
<protein>
    <submittedName>
        <fullName evidence="2">Uncharacterized protein</fullName>
    </submittedName>
</protein>
<dbReference type="EMBL" id="LARY01000002">
    <property type="protein sequence ID" value="RDX00731.1"/>
    <property type="molecule type" value="Genomic_DNA"/>
</dbReference>
<feature type="transmembrane region" description="Helical" evidence="1">
    <location>
        <begin position="100"/>
        <end position="123"/>
    </location>
</feature>
<organism evidence="2 3">
    <name type="scientific">Listeria kieliensis</name>
    <dbReference type="NCBI Taxonomy" id="1621700"/>
    <lineage>
        <taxon>Bacteria</taxon>
        <taxon>Bacillati</taxon>
        <taxon>Bacillota</taxon>
        <taxon>Bacilli</taxon>
        <taxon>Bacillales</taxon>
        <taxon>Listeriaceae</taxon>
        <taxon>Listeria</taxon>
    </lineage>
</organism>
<dbReference type="AlphaFoldDB" id="A0A3D8TQ05"/>
<gene>
    <name evidence="2" type="ORF">UR08_07035</name>
</gene>
<keyword evidence="1" id="KW-0812">Transmembrane</keyword>
<accession>A0A3D8TQ05</accession>
<feature type="transmembrane region" description="Helical" evidence="1">
    <location>
        <begin position="69"/>
        <end position="91"/>
    </location>
</feature>
<dbReference type="Proteomes" id="UP000257055">
    <property type="component" value="Unassembled WGS sequence"/>
</dbReference>
<evidence type="ECO:0000313" key="3">
    <source>
        <dbReference type="Proteomes" id="UP000257055"/>
    </source>
</evidence>
<keyword evidence="1" id="KW-0472">Membrane</keyword>
<proteinExistence type="predicted"/>
<evidence type="ECO:0000256" key="1">
    <source>
        <dbReference type="SAM" id="Phobius"/>
    </source>
</evidence>
<keyword evidence="3" id="KW-1185">Reference proteome</keyword>
<keyword evidence="1" id="KW-1133">Transmembrane helix</keyword>